<keyword evidence="5 9" id="KW-0963">Cytoplasm</keyword>
<dbReference type="InterPro" id="IPR011060">
    <property type="entry name" value="RibuloseP-bd_barrel"/>
</dbReference>
<evidence type="ECO:0000256" key="7">
    <source>
        <dbReference type="ARBA" id="ARBA00023102"/>
    </source>
</evidence>
<gene>
    <name evidence="9" type="primary">hisA</name>
    <name evidence="11" type="ORF">BU251_05075</name>
</gene>
<reference evidence="11 12" key="1">
    <citation type="submission" date="2017-01" db="EMBL/GenBank/DDBJ databases">
        <title>First insights into the biology of 'candidatus Vampirococcus archaeovorus'.</title>
        <authorList>
            <person name="Kizina J."/>
            <person name="Jordan S."/>
            <person name="Stueber K."/>
            <person name="Reinhardt R."/>
            <person name="Harder J."/>
        </authorList>
    </citation>
    <scope>NUCLEOTIDE SEQUENCE [LARGE SCALE GENOMIC DNA]</scope>
    <source>
        <strain evidence="11 12">LiM</strain>
    </source>
</reference>
<dbReference type="InterPro" id="IPR023016">
    <property type="entry name" value="HisA/PriA"/>
</dbReference>
<comment type="catalytic activity">
    <reaction evidence="1 9">
        <text>1-(5-phospho-beta-D-ribosyl)-5-[(5-phospho-beta-D-ribosylamino)methylideneamino]imidazole-4-carboxamide = 5-[(5-phospho-1-deoxy-D-ribulos-1-ylimino)methylamino]-1-(5-phospho-beta-D-ribosyl)imidazole-4-carboxamide</text>
        <dbReference type="Rhea" id="RHEA:15469"/>
        <dbReference type="ChEBI" id="CHEBI:58435"/>
        <dbReference type="ChEBI" id="CHEBI:58525"/>
        <dbReference type="EC" id="5.3.1.16"/>
    </reaction>
</comment>
<evidence type="ECO:0000256" key="9">
    <source>
        <dbReference type="HAMAP-Rule" id="MF_01014"/>
    </source>
</evidence>
<evidence type="ECO:0000256" key="6">
    <source>
        <dbReference type="ARBA" id="ARBA00022605"/>
    </source>
</evidence>
<evidence type="ECO:0000256" key="4">
    <source>
        <dbReference type="ARBA" id="ARBA00009667"/>
    </source>
</evidence>
<evidence type="ECO:0000313" key="11">
    <source>
        <dbReference type="EMBL" id="QAT17144.1"/>
    </source>
</evidence>
<keyword evidence="8 9" id="KW-0413">Isomerase</keyword>
<comment type="similarity">
    <text evidence="4 9 10">Belongs to the HisA/HisF family.</text>
</comment>
<evidence type="ECO:0000256" key="2">
    <source>
        <dbReference type="ARBA" id="ARBA00004496"/>
    </source>
</evidence>
<dbReference type="InterPro" id="IPR044524">
    <property type="entry name" value="Isoase_HisA-like"/>
</dbReference>
<dbReference type="UniPathway" id="UPA00031">
    <property type="reaction ID" value="UER00009"/>
</dbReference>
<keyword evidence="7 9" id="KW-0368">Histidine biosynthesis</keyword>
<evidence type="ECO:0000256" key="1">
    <source>
        <dbReference type="ARBA" id="ARBA00000901"/>
    </source>
</evidence>
<dbReference type="CDD" id="cd04732">
    <property type="entry name" value="HisA"/>
    <property type="match status" value="1"/>
</dbReference>
<feature type="active site" description="Proton acceptor" evidence="9">
    <location>
        <position position="8"/>
    </location>
</feature>
<evidence type="ECO:0000256" key="5">
    <source>
        <dbReference type="ARBA" id="ARBA00022490"/>
    </source>
</evidence>
<evidence type="ECO:0000256" key="10">
    <source>
        <dbReference type="RuleBase" id="RU003657"/>
    </source>
</evidence>
<dbReference type="FunFam" id="3.20.20.70:FF:000009">
    <property type="entry name" value="1-(5-phosphoribosyl)-5-[(5-phosphoribosylamino)methylideneamino] imidazole-4-carboxamide isomerase"/>
    <property type="match status" value="1"/>
</dbReference>
<dbReference type="Proteomes" id="UP000287243">
    <property type="component" value="Chromosome"/>
</dbReference>
<keyword evidence="6 9" id="KW-0028">Amino-acid biosynthesis</keyword>
<dbReference type="Gene3D" id="3.20.20.70">
    <property type="entry name" value="Aldolase class I"/>
    <property type="match status" value="1"/>
</dbReference>
<sequence length="258" mass="28520">MLIVPAIDIMAGRVVRLEQGDFDKPIHYERTPLSFAQLWKLQGAQFLHLVDLDGARWGEPRNFEIARDIAQITGIKVEVGGGIRSVETIRKYLDAGIERVVLSTKILGDATFLLSKDIQKYLDRVAVSIDIKHMGNDESSRLVTATTGGWLESGDMTIDLSAFVQTMAHVGIRYLNFSDISKDGMLSGLDTGKISRFLEMVRRAAGEMLYFTYAGGISSLEDIRQLKALGVHGVDAVIIGRALYEKKFDVAEAIEAAR</sequence>
<dbReference type="HAMAP" id="MF_01014">
    <property type="entry name" value="HisA"/>
    <property type="match status" value="1"/>
</dbReference>
<dbReference type="Pfam" id="PF00977">
    <property type="entry name" value="His_biosynth"/>
    <property type="match status" value="1"/>
</dbReference>
<dbReference type="OrthoDB" id="9807749at2"/>
<dbReference type="KEGG" id="vai:BU251_05075"/>
<dbReference type="PANTHER" id="PTHR43090">
    <property type="entry name" value="1-(5-PHOSPHORIBOSYL)-5-[(5-PHOSPHORIBOSYLAMINO)METHYLIDENEAMINO] IMIDAZOLE-4-CARBOXAMIDE ISOMERASE"/>
    <property type="match status" value="1"/>
</dbReference>
<dbReference type="InterPro" id="IPR006062">
    <property type="entry name" value="His_biosynth"/>
</dbReference>
<protein>
    <recommendedName>
        <fullName evidence="9">1-(5-phosphoribosyl)-5-[(5-phosphoribosylamino)methylideneamino] imidazole-4-carboxamide isomerase</fullName>
        <ecNumber evidence="9">5.3.1.16</ecNumber>
    </recommendedName>
    <alternativeName>
        <fullName evidence="9">Phosphoribosylformimino-5-aminoimidazole carboxamide ribotide isomerase</fullName>
    </alternativeName>
</protein>
<comment type="pathway">
    <text evidence="3 9">Amino-acid biosynthesis; L-histidine biosynthesis; L-histidine from 5-phospho-alpha-D-ribose 1-diphosphate: step 4/9.</text>
</comment>
<evidence type="ECO:0000313" key="12">
    <source>
        <dbReference type="Proteomes" id="UP000287243"/>
    </source>
</evidence>
<name>A0A410P595_VELA1</name>
<dbReference type="SUPFAM" id="SSF51366">
    <property type="entry name" value="Ribulose-phoshate binding barrel"/>
    <property type="match status" value="1"/>
</dbReference>
<dbReference type="InterPro" id="IPR013785">
    <property type="entry name" value="Aldolase_TIM"/>
</dbReference>
<dbReference type="GO" id="GO:0005737">
    <property type="term" value="C:cytoplasm"/>
    <property type="evidence" value="ECO:0007669"/>
    <property type="project" value="UniProtKB-SubCell"/>
</dbReference>
<dbReference type="GO" id="GO:0003949">
    <property type="term" value="F:1-(5-phosphoribosyl)-5-[(5-phosphoribosylamino)methylideneamino]imidazole-4-carboxamide isomerase activity"/>
    <property type="evidence" value="ECO:0007669"/>
    <property type="project" value="UniProtKB-UniRule"/>
</dbReference>
<dbReference type="EMBL" id="CP019384">
    <property type="protein sequence ID" value="QAT17144.1"/>
    <property type="molecule type" value="Genomic_DNA"/>
</dbReference>
<organism evidence="11 12">
    <name type="scientific">Velamenicoccus archaeovorus</name>
    <dbReference type="NCBI Taxonomy" id="1930593"/>
    <lineage>
        <taxon>Bacteria</taxon>
        <taxon>Pseudomonadati</taxon>
        <taxon>Candidatus Omnitrophota</taxon>
        <taxon>Candidatus Velamenicoccus</taxon>
    </lineage>
</organism>
<accession>A0A410P595</accession>
<evidence type="ECO:0000256" key="8">
    <source>
        <dbReference type="ARBA" id="ARBA00023235"/>
    </source>
</evidence>
<evidence type="ECO:0000256" key="3">
    <source>
        <dbReference type="ARBA" id="ARBA00005133"/>
    </source>
</evidence>
<comment type="subcellular location">
    <subcellularLocation>
        <location evidence="2 9">Cytoplasm</location>
    </subcellularLocation>
</comment>
<feature type="active site" description="Proton donor" evidence="9">
    <location>
        <position position="130"/>
    </location>
</feature>
<dbReference type="EC" id="5.3.1.16" evidence="9"/>
<dbReference type="GO" id="GO:0000162">
    <property type="term" value="P:L-tryptophan biosynthetic process"/>
    <property type="evidence" value="ECO:0007669"/>
    <property type="project" value="TreeGrafter"/>
</dbReference>
<dbReference type="AlphaFoldDB" id="A0A410P595"/>
<dbReference type="GO" id="GO:0000105">
    <property type="term" value="P:L-histidine biosynthetic process"/>
    <property type="evidence" value="ECO:0007669"/>
    <property type="project" value="UniProtKB-UniRule"/>
</dbReference>
<dbReference type="RefSeq" id="WP_128699821.1">
    <property type="nucleotide sequence ID" value="NZ_CP019384.1"/>
</dbReference>
<dbReference type="PANTHER" id="PTHR43090:SF2">
    <property type="entry name" value="1-(5-PHOSPHORIBOSYL)-5-[(5-PHOSPHORIBOSYLAMINO)METHYLIDENEAMINO] IMIDAZOLE-4-CARBOXAMIDE ISOMERASE"/>
    <property type="match status" value="1"/>
</dbReference>
<keyword evidence="12" id="KW-1185">Reference proteome</keyword>
<proteinExistence type="inferred from homology"/>